<gene>
    <name evidence="13" type="ORF">BTO11_04130</name>
</gene>
<evidence type="ECO:0000256" key="8">
    <source>
        <dbReference type="ARBA" id="ARBA00022989"/>
    </source>
</evidence>
<dbReference type="InterPro" id="IPR038072">
    <property type="entry name" value="GspK_central_sf"/>
</dbReference>
<comment type="caution">
    <text evidence="13">The sequence shown here is derived from an EMBL/GenBank/DDBJ whole genome shotgun (WGS) entry which is preliminary data.</text>
</comment>
<dbReference type="RefSeq" id="WP_105051393.1">
    <property type="nucleotide sequence ID" value="NZ_BMYG01000008.1"/>
</dbReference>
<dbReference type="EMBL" id="MSCH01000003">
    <property type="protein sequence ID" value="PQJ52919.1"/>
    <property type="molecule type" value="Genomic_DNA"/>
</dbReference>
<dbReference type="Pfam" id="PF03934">
    <property type="entry name" value="T2SSK"/>
    <property type="match status" value="1"/>
</dbReference>
<keyword evidence="7" id="KW-0653">Protein transport</keyword>
<accession>A0A2S7UT48</accession>
<evidence type="ECO:0000259" key="12">
    <source>
        <dbReference type="Pfam" id="PF21687"/>
    </source>
</evidence>
<evidence type="ECO:0000256" key="1">
    <source>
        <dbReference type="ARBA" id="ARBA00004533"/>
    </source>
</evidence>
<evidence type="ECO:0000256" key="10">
    <source>
        <dbReference type="PIRNR" id="PIRNR002786"/>
    </source>
</evidence>
<feature type="domain" description="T2SS protein K first SAM-like" evidence="12">
    <location>
        <begin position="113"/>
        <end position="223"/>
    </location>
</feature>
<evidence type="ECO:0000256" key="5">
    <source>
        <dbReference type="ARBA" id="ARBA00022519"/>
    </source>
</evidence>
<dbReference type="Gene3D" id="3.30.1300.30">
    <property type="entry name" value="GSPII I/J protein-like"/>
    <property type="match status" value="1"/>
</dbReference>
<keyword evidence="8" id="KW-1133">Transmembrane helix</keyword>
<dbReference type="AlphaFoldDB" id="A0A2S7UT48"/>
<keyword evidence="9 10" id="KW-0472">Membrane</keyword>
<keyword evidence="5 10" id="KW-0997">Cell inner membrane</keyword>
<dbReference type="InterPro" id="IPR005628">
    <property type="entry name" value="GspK"/>
</dbReference>
<keyword evidence="4 10" id="KW-1003">Cell membrane</keyword>
<keyword evidence="3 10" id="KW-0813">Transport</keyword>
<dbReference type="PANTHER" id="PTHR38831">
    <property type="entry name" value="TYPE II SECRETION SYSTEM PROTEIN K"/>
    <property type="match status" value="1"/>
</dbReference>
<evidence type="ECO:0000256" key="2">
    <source>
        <dbReference type="ARBA" id="ARBA00007246"/>
    </source>
</evidence>
<name>A0A2S7UT48_9GAMM</name>
<evidence type="ECO:0000256" key="9">
    <source>
        <dbReference type="ARBA" id="ARBA00023136"/>
    </source>
</evidence>
<dbReference type="NCBIfam" id="NF037980">
    <property type="entry name" value="T2SS_GspK"/>
    <property type="match status" value="1"/>
</dbReference>
<evidence type="ECO:0000313" key="14">
    <source>
        <dbReference type="Proteomes" id="UP000239007"/>
    </source>
</evidence>
<dbReference type="PIRSF" id="PIRSF002786">
    <property type="entry name" value="XcpX"/>
    <property type="match status" value="1"/>
</dbReference>
<evidence type="ECO:0000256" key="6">
    <source>
        <dbReference type="ARBA" id="ARBA00022692"/>
    </source>
</evidence>
<keyword evidence="6" id="KW-0812">Transmembrane</keyword>
<keyword evidence="14" id="KW-1185">Reference proteome</keyword>
<dbReference type="Pfam" id="PF21687">
    <property type="entry name" value="T2SSK_1st"/>
    <property type="match status" value="1"/>
</dbReference>
<evidence type="ECO:0000256" key="4">
    <source>
        <dbReference type="ARBA" id="ARBA00022475"/>
    </source>
</evidence>
<evidence type="ECO:0000256" key="3">
    <source>
        <dbReference type="ARBA" id="ARBA00022448"/>
    </source>
</evidence>
<evidence type="ECO:0000313" key="13">
    <source>
        <dbReference type="EMBL" id="PQJ52919.1"/>
    </source>
</evidence>
<comment type="similarity">
    <text evidence="2 10">Belongs to the GSP K family.</text>
</comment>
<evidence type="ECO:0000259" key="11">
    <source>
        <dbReference type="Pfam" id="PF03934"/>
    </source>
</evidence>
<dbReference type="SUPFAM" id="SSF158544">
    <property type="entry name" value="GspK insert domain-like"/>
    <property type="match status" value="2"/>
</dbReference>
<organism evidence="13 14">
    <name type="scientific">Psychrosphaera saromensis</name>
    <dbReference type="NCBI Taxonomy" id="716813"/>
    <lineage>
        <taxon>Bacteria</taxon>
        <taxon>Pseudomonadati</taxon>
        <taxon>Pseudomonadota</taxon>
        <taxon>Gammaproteobacteria</taxon>
        <taxon>Alteromonadales</taxon>
        <taxon>Pseudoalteromonadaceae</taxon>
        <taxon>Psychrosphaera</taxon>
    </lineage>
</organism>
<dbReference type="PANTHER" id="PTHR38831:SF1">
    <property type="entry name" value="TYPE II SECRETION SYSTEM PROTEIN K-RELATED"/>
    <property type="match status" value="1"/>
</dbReference>
<comment type="subcellular location">
    <subcellularLocation>
        <location evidence="1 10">Cell inner membrane</location>
    </subcellularLocation>
</comment>
<dbReference type="GO" id="GO:0009306">
    <property type="term" value="P:protein secretion"/>
    <property type="evidence" value="ECO:0007669"/>
    <property type="project" value="InterPro"/>
</dbReference>
<evidence type="ECO:0000256" key="7">
    <source>
        <dbReference type="ARBA" id="ARBA00022927"/>
    </source>
</evidence>
<dbReference type="Proteomes" id="UP000239007">
    <property type="component" value="Unassembled WGS sequence"/>
</dbReference>
<sequence length="345" mass="39358">MIINRRRYKHSFKRKQRGVALVSVLLAIALCVILATEILTEQKYQVQRVQNILERQQAYWYAISSENFVKALLKRTATEDKGVFNLNQPWALEGMSFPVDNGLIEGEITDLSSCFNLNSLYYPDIPDDIKKQRIDLFVRFLSALEIESESSHEDLAVNLYDWLDKDDYPSGAVGYDGDMYTGLTFPYLSGNTMLAHENELRVIYGFDVAVMTQLMDKVCVIPNSDQLKVNVNTVDSANPEYLMAMLDIERDKVDEILSARPEDGFEDIDAFFALSQVSSLANLASIDKSQFTVNSDVFRLVTNAYFNEIEFNLTSVFQLDNKYNVNVITRRFGGKVEREANTETE</sequence>
<dbReference type="GO" id="GO:0005886">
    <property type="term" value="C:plasma membrane"/>
    <property type="evidence" value="ECO:0007669"/>
    <property type="project" value="UniProtKB-SubCell"/>
</dbReference>
<dbReference type="InterPro" id="IPR049179">
    <property type="entry name" value="T2SSK_SAM-like_2nd"/>
</dbReference>
<reference evidence="13 14" key="1">
    <citation type="submission" date="2016-12" db="EMBL/GenBank/DDBJ databases">
        <title>Diversity of luminous bacteria.</title>
        <authorList>
            <person name="Yoshizawa S."/>
            <person name="Kogure K."/>
        </authorList>
    </citation>
    <scope>NUCLEOTIDE SEQUENCE [LARGE SCALE GENOMIC DNA]</scope>
    <source>
        <strain evidence="13 14">SA4-48</strain>
    </source>
</reference>
<protein>
    <recommendedName>
        <fullName evidence="10">Type II secretion system protein K</fullName>
    </recommendedName>
</protein>
<dbReference type="InterPro" id="IPR045584">
    <property type="entry name" value="Pilin-like"/>
</dbReference>
<dbReference type="InterPro" id="IPR049031">
    <property type="entry name" value="T2SSK_SAM-like_1st"/>
</dbReference>
<proteinExistence type="inferred from homology"/>
<dbReference type="OrthoDB" id="9788973at2"/>
<dbReference type="SUPFAM" id="SSF54523">
    <property type="entry name" value="Pili subunits"/>
    <property type="match status" value="1"/>
</dbReference>
<feature type="domain" description="T2SS protein K second SAM-like" evidence="11">
    <location>
        <begin position="229"/>
        <end position="294"/>
    </location>
</feature>
<dbReference type="Gene3D" id="1.10.40.60">
    <property type="entry name" value="EpsJ-like"/>
    <property type="match status" value="2"/>
</dbReference>